<dbReference type="AlphaFoldDB" id="A0ABD0TYB4"/>
<gene>
    <name evidence="1" type="ORF">M5K25_026746</name>
</gene>
<dbReference type="Proteomes" id="UP001552299">
    <property type="component" value="Unassembled WGS sequence"/>
</dbReference>
<dbReference type="EMBL" id="JANQDX010000019">
    <property type="protein sequence ID" value="KAL0904617.1"/>
    <property type="molecule type" value="Genomic_DNA"/>
</dbReference>
<reference evidence="1 2" key="1">
    <citation type="journal article" date="2024" name="Plant Biotechnol. J.">
        <title>Dendrobium thyrsiflorum genome and its molecular insights into genes involved in important horticultural traits.</title>
        <authorList>
            <person name="Chen B."/>
            <person name="Wang J.Y."/>
            <person name="Zheng P.J."/>
            <person name="Li K.L."/>
            <person name="Liang Y.M."/>
            <person name="Chen X.F."/>
            <person name="Zhang C."/>
            <person name="Zhao X."/>
            <person name="He X."/>
            <person name="Zhang G.Q."/>
            <person name="Liu Z.J."/>
            <person name="Xu Q."/>
        </authorList>
    </citation>
    <scope>NUCLEOTIDE SEQUENCE [LARGE SCALE GENOMIC DNA]</scope>
    <source>
        <strain evidence="1">GZMU011</strain>
    </source>
</reference>
<accession>A0ABD0TYB4</accession>
<sequence>MSPYQGLEALLEGSNHDLDYQTVYKFDDLIVESSGSTRRVQRAQERRNPTSLSQKIVHQTVHDQGIQYRPPPDHHLRPNILLKARLAAQGPTSCSRIDVLPKAQHPAQGPTCCSRPDLLLKARLAAQGQTSCSRPDALLKA</sequence>
<keyword evidence="2" id="KW-1185">Reference proteome</keyword>
<name>A0ABD0TYB4_DENTH</name>
<comment type="caution">
    <text evidence="1">The sequence shown here is derived from an EMBL/GenBank/DDBJ whole genome shotgun (WGS) entry which is preliminary data.</text>
</comment>
<evidence type="ECO:0000313" key="1">
    <source>
        <dbReference type="EMBL" id="KAL0904617.1"/>
    </source>
</evidence>
<organism evidence="1 2">
    <name type="scientific">Dendrobium thyrsiflorum</name>
    <name type="common">Pinecone-like raceme dendrobium</name>
    <name type="synonym">Orchid</name>
    <dbReference type="NCBI Taxonomy" id="117978"/>
    <lineage>
        <taxon>Eukaryota</taxon>
        <taxon>Viridiplantae</taxon>
        <taxon>Streptophyta</taxon>
        <taxon>Embryophyta</taxon>
        <taxon>Tracheophyta</taxon>
        <taxon>Spermatophyta</taxon>
        <taxon>Magnoliopsida</taxon>
        <taxon>Liliopsida</taxon>
        <taxon>Asparagales</taxon>
        <taxon>Orchidaceae</taxon>
        <taxon>Epidendroideae</taxon>
        <taxon>Malaxideae</taxon>
        <taxon>Dendrobiinae</taxon>
        <taxon>Dendrobium</taxon>
    </lineage>
</organism>
<protein>
    <submittedName>
        <fullName evidence="1">Uncharacterized protein</fullName>
    </submittedName>
</protein>
<proteinExistence type="predicted"/>
<evidence type="ECO:0000313" key="2">
    <source>
        <dbReference type="Proteomes" id="UP001552299"/>
    </source>
</evidence>